<evidence type="ECO:0000313" key="4">
    <source>
        <dbReference type="Proteomes" id="UP000195141"/>
    </source>
</evidence>
<dbReference type="EMBL" id="NGMM01000002">
    <property type="protein sequence ID" value="OTP17636.1"/>
    <property type="molecule type" value="Genomic_DNA"/>
</dbReference>
<organism evidence="2">
    <name type="scientific">Candidatus Enterococcus clewellii</name>
    <dbReference type="NCBI Taxonomy" id="1834193"/>
    <lineage>
        <taxon>Bacteria</taxon>
        <taxon>Bacillati</taxon>
        <taxon>Bacillota</taxon>
        <taxon>Bacilli</taxon>
        <taxon>Lactobacillales</taxon>
        <taxon>Enterococcaceae</taxon>
        <taxon>Enterococcus</taxon>
    </lineage>
</organism>
<dbReference type="AlphaFoldDB" id="A0A242K9J9"/>
<keyword evidence="4" id="KW-1185">Reference proteome</keyword>
<dbReference type="PANTHER" id="PTHR30461">
    <property type="entry name" value="DNA-INVERTASE FROM LAMBDOID PROPHAGE"/>
    <property type="match status" value="1"/>
</dbReference>
<reference evidence="3" key="2">
    <citation type="submission" date="2017-05" db="EMBL/GenBank/DDBJ databases">
        <authorList>
            <consortium name="The Broad Institute Genomics Platform"/>
            <consortium name="The Broad Institute Genomic Center for Infectious Diseases"/>
            <person name="Earl A."/>
            <person name="Manson A."/>
            <person name="Schwartman J."/>
            <person name="Gilmore M."/>
            <person name="Abouelleil A."/>
            <person name="Cao P."/>
            <person name="Chapman S."/>
            <person name="Cusick C."/>
            <person name="Shea T."/>
            <person name="Young S."/>
            <person name="Neafsey D."/>
            <person name="Nusbaum C."/>
            <person name="Birren B."/>
        </authorList>
    </citation>
    <scope>NUCLEOTIDE SEQUENCE</scope>
    <source>
        <strain evidence="3">9E7_DIV0242</strain>
    </source>
</reference>
<dbReference type="PANTHER" id="PTHR30461:SF23">
    <property type="entry name" value="DNA RECOMBINASE-RELATED"/>
    <property type="match status" value="1"/>
</dbReference>
<evidence type="ECO:0000313" key="2">
    <source>
        <dbReference type="EMBL" id="OTP17636.1"/>
    </source>
</evidence>
<dbReference type="Pfam" id="PF00239">
    <property type="entry name" value="Resolvase"/>
    <property type="match status" value="1"/>
</dbReference>
<reference evidence="3" key="3">
    <citation type="submission" date="2024-03" db="EMBL/GenBank/DDBJ databases">
        <title>The Genome Sequence of Enterococcus sp. DIV0242b.</title>
        <authorList>
            <consortium name="The Broad Institute Genomics Platform"/>
            <consortium name="The Broad Institute Microbial Omics Core"/>
            <consortium name="The Broad Institute Genomic Center for Infectious Diseases"/>
            <person name="Earl A."/>
            <person name="Manson A."/>
            <person name="Gilmore M."/>
            <person name="Schwartman J."/>
            <person name="Shea T."/>
            <person name="Abouelleil A."/>
            <person name="Cao P."/>
            <person name="Chapman S."/>
            <person name="Cusick C."/>
            <person name="Young S."/>
            <person name="Neafsey D."/>
            <person name="Nusbaum C."/>
            <person name="Birren B."/>
        </authorList>
    </citation>
    <scope>NUCLEOTIDE SEQUENCE</scope>
    <source>
        <strain evidence="3">9E7_DIV0242</strain>
    </source>
</reference>
<evidence type="ECO:0000313" key="3">
    <source>
        <dbReference type="EMBL" id="WYJ91245.1"/>
    </source>
</evidence>
<dbReference type="OrthoDB" id="2185726at2"/>
<name>A0A242K9J9_9ENTE</name>
<dbReference type="InterPro" id="IPR006119">
    <property type="entry name" value="Resolv_N"/>
</dbReference>
<feature type="domain" description="Resolvase/invertase-type recombinase catalytic" evidence="1">
    <location>
        <begin position="19"/>
        <end position="138"/>
    </location>
</feature>
<gene>
    <name evidence="2" type="ORF">A5888_001774</name>
    <name evidence="3" type="ORF">A5888_003013</name>
</gene>
<reference evidence="2" key="1">
    <citation type="submission" date="2017-05" db="EMBL/GenBank/DDBJ databases">
        <title>The Genome Sequence of Enterococcus sp. 9E7_DIV0242.</title>
        <authorList>
            <consortium name="The Broad Institute Genomics Platform"/>
            <consortium name="The Broad Institute Genomic Center for Infectious Diseases"/>
            <person name="Earl A."/>
            <person name="Manson A."/>
            <person name="Schwartman J."/>
            <person name="Gilmore M."/>
            <person name="Abouelleil A."/>
            <person name="Cao P."/>
            <person name="Chapman S."/>
            <person name="Cusick C."/>
            <person name="Shea T."/>
            <person name="Young S."/>
            <person name="Neafsey D."/>
            <person name="Nusbaum C."/>
            <person name="Birren B."/>
        </authorList>
    </citation>
    <scope>NUCLEOTIDE SEQUENCE [LARGE SCALE GENOMIC DNA]</scope>
    <source>
        <strain evidence="2">9E7_DIV0242</strain>
    </source>
</reference>
<proteinExistence type="predicted"/>
<dbReference type="InterPro" id="IPR036162">
    <property type="entry name" value="Resolvase-like_N_sf"/>
</dbReference>
<sequence length="138" mass="15965">MLSSPNEEPIAQRESNNKLTALYSRSATGYKQAIDKQMTKLNSYCEENSIQNFKHYIDNNQSEANLDRPAFKELIDDLKTGKIDKIIVTNIYRISRNFLEVTQIIHSQIELNQAKLITLDSGEYRLGDYNPENGFLRF</sequence>
<dbReference type="Proteomes" id="UP000195141">
    <property type="component" value="Chromosome"/>
</dbReference>
<dbReference type="GO" id="GO:0003677">
    <property type="term" value="F:DNA binding"/>
    <property type="evidence" value="ECO:0007669"/>
    <property type="project" value="InterPro"/>
</dbReference>
<dbReference type="EMBL" id="CP147247">
    <property type="protein sequence ID" value="WYJ91245.1"/>
    <property type="molecule type" value="Genomic_DNA"/>
</dbReference>
<accession>A0A242K9J9</accession>
<dbReference type="Gene3D" id="3.40.50.1390">
    <property type="entry name" value="Resolvase, N-terminal catalytic domain"/>
    <property type="match status" value="1"/>
</dbReference>
<dbReference type="GO" id="GO:0000150">
    <property type="term" value="F:DNA strand exchange activity"/>
    <property type="evidence" value="ECO:0007669"/>
    <property type="project" value="InterPro"/>
</dbReference>
<dbReference type="SUPFAM" id="SSF53041">
    <property type="entry name" value="Resolvase-like"/>
    <property type="match status" value="1"/>
</dbReference>
<dbReference type="PROSITE" id="PS51736">
    <property type="entry name" value="RECOMBINASES_3"/>
    <property type="match status" value="1"/>
</dbReference>
<dbReference type="SMART" id="SM00857">
    <property type="entry name" value="Resolvase"/>
    <property type="match status" value="1"/>
</dbReference>
<dbReference type="InterPro" id="IPR050639">
    <property type="entry name" value="SSR_resolvase"/>
</dbReference>
<protein>
    <recommendedName>
        <fullName evidence="1">Resolvase/invertase-type recombinase catalytic domain-containing protein</fullName>
    </recommendedName>
</protein>
<evidence type="ECO:0000259" key="1">
    <source>
        <dbReference type="PROSITE" id="PS51736"/>
    </source>
</evidence>